<dbReference type="GO" id="GO:0043565">
    <property type="term" value="F:sequence-specific DNA binding"/>
    <property type="evidence" value="ECO:0007669"/>
    <property type="project" value="InterPro"/>
</dbReference>
<dbReference type="Proteomes" id="UP000179251">
    <property type="component" value="Unassembled WGS sequence"/>
</dbReference>
<dbReference type="Gene3D" id="1.10.1270.10">
    <property type="entry name" value="TrpR-like"/>
    <property type="match status" value="1"/>
</dbReference>
<dbReference type="SUPFAM" id="SSF48295">
    <property type="entry name" value="TrpR-like"/>
    <property type="match status" value="1"/>
</dbReference>
<organism evidence="1 2">
    <name type="scientific">Candidatus Giovannonibacteria bacterium RIFCSPHIGHO2_01_FULL_45_23</name>
    <dbReference type="NCBI Taxonomy" id="1798325"/>
    <lineage>
        <taxon>Bacteria</taxon>
        <taxon>Candidatus Giovannoniibacteriota</taxon>
    </lineage>
</organism>
<dbReference type="Pfam" id="PF01371">
    <property type="entry name" value="Trp_repressor"/>
    <property type="match status" value="1"/>
</dbReference>
<evidence type="ECO:0000313" key="2">
    <source>
        <dbReference type="Proteomes" id="UP000179251"/>
    </source>
</evidence>
<dbReference type="EMBL" id="MFHD01000002">
    <property type="protein sequence ID" value="OGF63456.1"/>
    <property type="molecule type" value="Genomic_DNA"/>
</dbReference>
<sequence length="140" mass="16559">MPHVSRKKLKKKVFVKIGEQLADRICKTSSPAEIRWFLNEILTRTEQIMLAKRLAIILMLRKRYSFRTIQKTLKVTPQTVLRFWRKTKKPSFQVIVNKISEDKGWGNFLEWLEAFLLVGMPPRSGPGRWKAMERAGRIKY</sequence>
<dbReference type="GO" id="GO:0003700">
    <property type="term" value="F:DNA-binding transcription factor activity"/>
    <property type="evidence" value="ECO:0007669"/>
    <property type="project" value="InterPro"/>
</dbReference>
<comment type="caution">
    <text evidence="1">The sequence shown here is derived from an EMBL/GenBank/DDBJ whole genome shotgun (WGS) entry which is preliminary data.</text>
</comment>
<dbReference type="InterPro" id="IPR000831">
    <property type="entry name" value="Trp_repress"/>
</dbReference>
<gene>
    <name evidence="1" type="ORF">A2834_01240</name>
</gene>
<dbReference type="InterPro" id="IPR010921">
    <property type="entry name" value="Trp_repressor/repl_initiator"/>
</dbReference>
<evidence type="ECO:0000313" key="1">
    <source>
        <dbReference type="EMBL" id="OGF63456.1"/>
    </source>
</evidence>
<reference evidence="1 2" key="1">
    <citation type="journal article" date="2016" name="Nat. Commun.">
        <title>Thousands of microbial genomes shed light on interconnected biogeochemical processes in an aquifer system.</title>
        <authorList>
            <person name="Anantharaman K."/>
            <person name="Brown C.T."/>
            <person name="Hug L.A."/>
            <person name="Sharon I."/>
            <person name="Castelle C.J."/>
            <person name="Probst A.J."/>
            <person name="Thomas B.C."/>
            <person name="Singh A."/>
            <person name="Wilkins M.J."/>
            <person name="Karaoz U."/>
            <person name="Brodie E.L."/>
            <person name="Williams K.H."/>
            <person name="Hubbard S.S."/>
            <person name="Banfield J.F."/>
        </authorList>
    </citation>
    <scope>NUCLEOTIDE SEQUENCE [LARGE SCALE GENOMIC DNA]</scope>
</reference>
<accession>A0A1F5VJ57</accession>
<dbReference type="InterPro" id="IPR038116">
    <property type="entry name" value="TrpR-like_sf"/>
</dbReference>
<protein>
    <submittedName>
        <fullName evidence="1">Uncharacterized protein</fullName>
    </submittedName>
</protein>
<proteinExistence type="predicted"/>
<dbReference type="AlphaFoldDB" id="A0A1F5VJ57"/>
<name>A0A1F5VJ57_9BACT</name>